<evidence type="ECO:0000313" key="2">
    <source>
        <dbReference type="EMBL" id="WFN37515.1"/>
    </source>
</evidence>
<name>A0AAF0FPX9_9EURY</name>
<proteinExistence type="predicted"/>
<dbReference type="GeneID" id="79949486"/>
<protein>
    <submittedName>
        <fullName evidence="2">Uncharacterized protein</fullName>
    </submittedName>
</protein>
<accession>A0AAF0FPX9</accession>
<feature type="transmembrane region" description="Helical" evidence="1">
    <location>
        <begin position="32"/>
        <end position="57"/>
    </location>
</feature>
<evidence type="ECO:0000313" key="3">
    <source>
        <dbReference type="Proteomes" id="UP001218895"/>
    </source>
</evidence>
<reference evidence="2" key="1">
    <citation type="submission" date="2022-01" db="EMBL/GenBank/DDBJ databases">
        <title>Complete genome of Methanomicrobium antiquum DSM 21220.</title>
        <authorList>
            <person name="Chen S.-C."/>
            <person name="You Y.-T."/>
            <person name="Zhou Y.-Z."/>
            <person name="Lai M.-C."/>
        </authorList>
    </citation>
    <scope>NUCLEOTIDE SEQUENCE</scope>
    <source>
        <strain evidence="2">DSM 21220</strain>
    </source>
</reference>
<dbReference type="AlphaFoldDB" id="A0AAF0FPX9"/>
<keyword evidence="1" id="KW-0812">Transmembrane</keyword>
<keyword evidence="1" id="KW-0472">Membrane</keyword>
<sequence>MDKTALGMLILGLILLIAGVYGAYYFLDELIFVIKGLLGLVVALVGVMLLVVGILTIKD</sequence>
<dbReference type="RefSeq" id="WP_278100355.1">
    <property type="nucleotide sequence ID" value="NZ_CP091092.1"/>
</dbReference>
<keyword evidence="3" id="KW-1185">Reference proteome</keyword>
<dbReference type="KEGG" id="manq:L1994_03770"/>
<dbReference type="Proteomes" id="UP001218895">
    <property type="component" value="Chromosome"/>
</dbReference>
<organism evidence="2 3">
    <name type="scientific">Methanomicrobium antiquum</name>
    <dbReference type="NCBI Taxonomy" id="487686"/>
    <lineage>
        <taxon>Archaea</taxon>
        <taxon>Methanobacteriati</taxon>
        <taxon>Methanobacteriota</taxon>
        <taxon>Stenosarchaea group</taxon>
        <taxon>Methanomicrobia</taxon>
        <taxon>Methanomicrobiales</taxon>
        <taxon>Methanomicrobiaceae</taxon>
        <taxon>Methanomicrobium</taxon>
    </lineage>
</organism>
<evidence type="ECO:0000256" key="1">
    <source>
        <dbReference type="SAM" id="Phobius"/>
    </source>
</evidence>
<gene>
    <name evidence="2" type="ORF">L1994_03770</name>
</gene>
<dbReference type="EMBL" id="CP091092">
    <property type="protein sequence ID" value="WFN37515.1"/>
    <property type="molecule type" value="Genomic_DNA"/>
</dbReference>
<keyword evidence="1" id="KW-1133">Transmembrane helix</keyword>